<feature type="domain" description="AB hydrolase-1" evidence="3">
    <location>
        <begin position="127"/>
        <end position="365"/>
    </location>
</feature>
<dbReference type="InterPro" id="IPR000073">
    <property type="entry name" value="AB_hydrolase_1"/>
</dbReference>
<evidence type="ECO:0000259" key="3">
    <source>
        <dbReference type="Pfam" id="PF00561"/>
    </source>
</evidence>
<evidence type="ECO:0000256" key="1">
    <source>
        <dbReference type="ARBA" id="ARBA00010884"/>
    </source>
</evidence>
<dbReference type="InterPro" id="IPR050960">
    <property type="entry name" value="AB_hydrolase_4_sf"/>
</dbReference>
<dbReference type="SUPFAM" id="SSF53474">
    <property type="entry name" value="alpha/beta-Hydrolases"/>
    <property type="match status" value="1"/>
</dbReference>
<proteinExistence type="inferred from homology"/>
<comment type="similarity">
    <text evidence="1">Belongs to the AB hydrolase superfamily. AB hydrolase 4 family.</text>
</comment>
<gene>
    <name evidence="4" type="ORF">V6N12_015254</name>
</gene>
<dbReference type="Pfam" id="PF00561">
    <property type="entry name" value="Abhydrolase_1"/>
    <property type="match status" value="1"/>
</dbReference>
<protein>
    <recommendedName>
        <fullName evidence="3">AB hydrolase-1 domain-containing protein</fullName>
    </recommendedName>
</protein>
<comment type="caution">
    <text evidence="4">The sequence shown here is derived from an EMBL/GenBank/DDBJ whole genome shotgun (WGS) entry which is preliminary data.</text>
</comment>
<evidence type="ECO:0000313" key="4">
    <source>
        <dbReference type="EMBL" id="KAK8542668.1"/>
    </source>
</evidence>
<dbReference type="PANTHER" id="PTHR10794:SF81">
    <property type="entry name" value="EMBRYOGENESIS-ASSOCIATED PROTEIN EMB8-LIKE"/>
    <property type="match status" value="1"/>
</dbReference>
<dbReference type="PANTHER" id="PTHR10794">
    <property type="entry name" value="ABHYDROLASE DOMAIN-CONTAINING PROTEIN"/>
    <property type="match status" value="1"/>
</dbReference>
<dbReference type="InterPro" id="IPR029058">
    <property type="entry name" value="AB_hydrolase_fold"/>
</dbReference>
<feature type="compositionally biased region" description="Low complexity" evidence="2">
    <location>
        <begin position="1"/>
        <end position="17"/>
    </location>
</feature>
<dbReference type="InterPro" id="IPR000952">
    <property type="entry name" value="AB_hydrolase_4_CS"/>
</dbReference>
<evidence type="ECO:0000256" key="2">
    <source>
        <dbReference type="SAM" id="MobiDB-lite"/>
    </source>
</evidence>
<keyword evidence="5" id="KW-1185">Reference proteome</keyword>
<name>A0ABR2DML6_9ROSI</name>
<accession>A0ABR2DML6</accession>
<reference evidence="4 5" key="1">
    <citation type="journal article" date="2024" name="G3 (Bethesda)">
        <title>Genome assembly of Hibiscus sabdariffa L. provides insights into metabolisms of medicinal natural products.</title>
        <authorList>
            <person name="Kim T."/>
        </authorList>
    </citation>
    <scope>NUCLEOTIDE SEQUENCE [LARGE SCALE GENOMIC DNA]</scope>
    <source>
        <strain evidence="4">TK-2024</strain>
        <tissue evidence="4">Old leaves</tissue>
    </source>
</reference>
<feature type="region of interest" description="Disordered" evidence="2">
    <location>
        <begin position="1"/>
        <end position="20"/>
    </location>
</feature>
<dbReference type="EMBL" id="JBBPBM010000024">
    <property type="protein sequence ID" value="KAK8542668.1"/>
    <property type="molecule type" value="Genomic_DNA"/>
</dbReference>
<organism evidence="4 5">
    <name type="scientific">Hibiscus sabdariffa</name>
    <name type="common">roselle</name>
    <dbReference type="NCBI Taxonomy" id="183260"/>
    <lineage>
        <taxon>Eukaryota</taxon>
        <taxon>Viridiplantae</taxon>
        <taxon>Streptophyta</taxon>
        <taxon>Embryophyta</taxon>
        <taxon>Tracheophyta</taxon>
        <taxon>Spermatophyta</taxon>
        <taxon>Magnoliopsida</taxon>
        <taxon>eudicotyledons</taxon>
        <taxon>Gunneridae</taxon>
        <taxon>Pentapetalae</taxon>
        <taxon>rosids</taxon>
        <taxon>malvids</taxon>
        <taxon>Malvales</taxon>
        <taxon>Malvaceae</taxon>
        <taxon>Malvoideae</taxon>
        <taxon>Hibiscus</taxon>
    </lineage>
</organism>
<evidence type="ECO:0000313" key="5">
    <source>
        <dbReference type="Proteomes" id="UP001472677"/>
    </source>
</evidence>
<dbReference type="Gene3D" id="3.40.50.1820">
    <property type="entry name" value="alpha/beta hydrolase"/>
    <property type="match status" value="1"/>
</dbReference>
<sequence length="449" mass="49643">MPSSPLSLTSTPPSITLLHHHRPPLPTVRVSATAATTTTAMPDHHPSLEITGGGAERFLPALTTRHLPYKPFPIIGWNRHLETIFAAFFRTIPDVKYRRECLRTKDNGTIALDWVCGDHSSLPPDSPILILLPGLTGGSQDSYVKHMLVKAKSKGWRVVVFNSRGCANSPVTTPQLQTASFTEDTCHVVDHVSSMFPKASIFGVGWSLGGNILVNYLGREHHRCSLSGAVSLCNPFNLVIADENLRKGFNNIYDRALRGGLAATFSKHVSLFEDVNDEYNVQAGLNPRTVREYDEAITRVSLGFKSVDEYYSNSSSCDVVQHVRIPLLCIQAANDPIAPIEATPYEDIKENPNCMLIVTPQGGHLGWVAGDEAPFGAPWTDIMKKISLIKLFGQLSYPGPALNGVKWLIKAKTQRNRSERHHTKRISLMLEVDENAVKKLPFCLPERKQ</sequence>
<dbReference type="PROSITE" id="PS01133">
    <property type="entry name" value="UPF0017"/>
    <property type="match status" value="1"/>
</dbReference>
<dbReference type="Proteomes" id="UP001472677">
    <property type="component" value="Unassembled WGS sequence"/>
</dbReference>